<protein>
    <recommendedName>
        <fullName evidence="2">Glutamine amidotransferase domain-containing protein</fullName>
    </recommendedName>
</protein>
<reference evidence="1" key="1">
    <citation type="submission" date="2018-05" db="EMBL/GenBank/DDBJ databases">
        <authorList>
            <person name="Lanie J.A."/>
            <person name="Ng W.-L."/>
            <person name="Kazmierczak K.M."/>
            <person name="Andrzejewski T.M."/>
            <person name="Davidsen T.M."/>
            <person name="Wayne K.J."/>
            <person name="Tettelin H."/>
            <person name="Glass J.I."/>
            <person name="Rusch D."/>
            <person name="Podicherti R."/>
            <person name="Tsui H.-C.T."/>
            <person name="Winkler M.E."/>
        </authorList>
    </citation>
    <scope>NUCLEOTIDE SEQUENCE</scope>
</reference>
<organism evidence="1">
    <name type="scientific">marine metagenome</name>
    <dbReference type="NCBI Taxonomy" id="408172"/>
    <lineage>
        <taxon>unclassified sequences</taxon>
        <taxon>metagenomes</taxon>
        <taxon>ecological metagenomes</taxon>
    </lineage>
</organism>
<dbReference type="Gene3D" id="3.40.50.880">
    <property type="match status" value="1"/>
</dbReference>
<evidence type="ECO:0000313" key="1">
    <source>
        <dbReference type="EMBL" id="SUZ75717.1"/>
    </source>
</evidence>
<dbReference type="EMBL" id="UINC01001256">
    <property type="protein sequence ID" value="SUZ75717.1"/>
    <property type="molecule type" value="Genomic_DNA"/>
</dbReference>
<dbReference type="GO" id="GO:0016787">
    <property type="term" value="F:hydrolase activity"/>
    <property type="evidence" value="ECO:0007669"/>
    <property type="project" value="InterPro"/>
</dbReference>
<evidence type="ECO:0008006" key="2">
    <source>
        <dbReference type="Google" id="ProtNLM"/>
    </source>
</evidence>
<gene>
    <name evidence="1" type="ORF">METZ01_LOCUS28571</name>
</gene>
<dbReference type="InterPro" id="IPR029062">
    <property type="entry name" value="Class_I_gatase-like"/>
</dbReference>
<accession>A0A381QCB9</accession>
<dbReference type="SUPFAM" id="SSF52317">
    <property type="entry name" value="Class I glutamine amidotransferase-like"/>
    <property type="match status" value="1"/>
</dbReference>
<dbReference type="AlphaFoldDB" id="A0A381QCB9"/>
<name>A0A381QCB9_9ZZZZ</name>
<dbReference type="InterPro" id="IPR011697">
    <property type="entry name" value="Peptidase_C26"/>
</dbReference>
<dbReference type="Pfam" id="PF07722">
    <property type="entry name" value="Peptidase_C26"/>
    <property type="match status" value="1"/>
</dbReference>
<sequence>MSKFPSVALIVRPGEPAEQFVGAINHGGGMAVQLGVTDSLPDTTGGLLIAGVGAYLDSENVPLGLLEAIEDSCPVLGIGWGMHALNVAMGGQPPVKTPGHSSDGKGLCSHPLFMAPGGKVGYTIAGSGWVMVPSDHTHGLLPAQVANGLLSSVYAGDQVVEAIEKPGREWFIGVQWPAHLVDTTPAGFDSLLLALVERSER</sequence>
<proteinExistence type="predicted"/>